<dbReference type="PROSITE" id="PS51257">
    <property type="entry name" value="PROKAR_LIPOPROTEIN"/>
    <property type="match status" value="1"/>
</dbReference>
<sequence length="179" mass="20545">MSKKLFFILNVCILFFTGCTTEESVKPKAVEAQEWFNTNVTSEKFQVLKYTQKIDWNNAIVTTGEHGEIIEVPFTVQSGLKIKVGEQPYLSHHRLLMKKSGDGFTYNHVQILTKNKFFDNTNKSFNFYQITDDFDGIVLVVNQKNEVVQFSSFKNSFLLKPSITGKMAAPTCVYLGWLY</sequence>
<evidence type="ECO:0008006" key="3">
    <source>
        <dbReference type="Google" id="ProtNLM"/>
    </source>
</evidence>
<proteinExistence type="predicted"/>
<dbReference type="RefSeq" id="WP_144889470.1">
    <property type="nucleotide sequence ID" value="NZ_VLKO01000002.1"/>
</dbReference>
<dbReference type="Proteomes" id="UP000317519">
    <property type="component" value="Unassembled WGS sequence"/>
</dbReference>
<protein>
    <recommendedName>
        <fullName evidence="3">Lipoprotein</fullName>
    </recommendedName>
</protein>
<gene>
    <name evidence="1" type="ORF">IQ05_00509</name>
</gene>
<keyword evidence="2" id="KW-1185">Reference proteome</keyword>
<accession>A0ABY3FM50</accession>
<comment type="caution">
    <text evidence="1">The sequence shown here is derived from an EMBL/GenBank/DDBJ whole genome shotgun (WGS) entry which is preliminary data.</text>
</comment>
<organism evidence="1 2">
    <name type="scientific">Flavobacterium tiangeerense</name>
    <dbReference type="NCBI Taxonomy" id="459471"/>
    <lineage>
        <taxon>Bacteria</taxon>
        <taxon>Pseudomonadati</taxon>
        <taxon>Bacteroidota</taxon>
        <taxon>Flavobacteriia</taxon>
        <taxon>Flavobacteriales</taxon>
        <taxon>Flavobacteriaceae</taxon>
        <taxon>Flavobacterium</taxon>
    </lineage>
</organism>
<evidence type="ECO:0000313" key="2">
    <source>
        <dbReference type="Proteomes" id="UP000317519"/>
    </source>
</evidence>
<dbReference type="EMBL" id="VLKO01000002">
    <property type="protein sequence ID" value="TWI02267.1"/>
    <property type="molecule type" value="Genomic_DNA"/>
</dbReference>
<name>A0ABY3FM50_9FLAO</name>
<evidence type="ECO:0000313" key="1">
    <source>
        <dbReference type="EMBL" id="TWI02267.1"/>
    </source>
</evidence>
<reference evidence="1 2" key="1">
    <citation type="journal article" date="2015" name="Stand. Genomic Sci.">
        <title>Genomic Encyclopedia of Bacterial and Archaeal Type Strains, Phase III: the genomes of soil and plant-associated and newly described type strains.</title>
        <authorList>
            <person name="Whitman W.B."/>
            <person name="Woyke T."/>
            <person name="Klenk H.P."/>
            <person name="Zhou Y."/>
            <person name="Lilburn T.G."/>
            <person name="Beck B.J."/>
            <person name="De Vos P."/>
            <person name="Vandamme P."/>
            <person name="Eisen J.A."/>
            <person name="Garrity G."/>
            <person name="Hugenholtz P."/>
            <person name="Kyrpides N.C."/>
        </authorList>
    </citation>
    <scope>NUCLEOTIDE SEQUENCE [LARGE SCALE GENOMIC DNA]</scope>
    <source>
        <strain evidence="1 2">CGMCC 1.6847</strain>
    </source>
</reference>